<dbReference type="GO" id="GO:0009097">
    <property type="term" value="P:isoleucine biosynthetic process"/>
    <property type="evidence" value="ECO:0007669"/>
    <property type="project" value="TreeGrafter"/>
</dbReference>
<dbReference type="AlphaFoldDB" id="A0A7W7ZWR1"/>
<dbReference type="Pfam" id="PF00291">
    <property type="entry name" value="PALP"/>
    <property type="match status" value="1"/>
</dbReference>
<gene>
    <name evidence="8" type="ORF">HDF15_005100</name>
</gene>
<dbReference type="GO" id="GO:0004794">
    <property type="term" value="F:threonine deaminase activity"/>
    <property type="evidence" value="ECO:0007669"/>
    <property type="project" value="TreeGrafter"/>
</dbReference>
<dbReference type="GO" id="GO:0003941">
    <property type="term" value="F:L-serine ammonia-lyase activity"/>
    <property type="evidence" value="ECO:0007669"/>
    <property type="project" value="TreeGrafter"/>
</dbReference>
<dbReference type="Proteomes" id="UP000584867">
    <property type="component" value="Unassembled WGS sequence"/>
</dbReference>
<dbReference type="Gene3D" id="3.40.50.1100">
    <property type="match status" value="2"/>
</dbReference>
<feature type="modified residue" description="N6-(pyridoxal phosphate)lysine" evidence="6">
    <location>
        <position position="114"/>
    </location>
</feature>
<comment type="similarity">
    <text evidence="2">Belongs to the threonine synthase family.</text>
</comment>
<evidence type="ECO:0000313" key="8">
    <source>
        <dbReference type="EMBL" id="MBB5066716.1"/>
    </source>
</evidence>
<evidence type="ECO:0000313" key="9">
    <source>
        <dbReference type="Proteomes" id="UP000584867"/>
    </source>
</evidence>
<evidence type="ECO:0000256" key="2">
    <source>
        <dbReference type="ARBA" id="ARBA00005517"/>
    </source>
</evidence>
<dbReference type="CDD" id="cd01563">
    <property type="entry name" value="Thr-synth_1"/>
    <property type="match status" value="1"/>
</dbReference>
<dbReference type="GO" id="GO:0004795">
    <property type="term" value="F:threonine synthase activity"/>
    <property type="evidence" value="ECO:0007669"/>
    <property type="project" value="UniProtKB-UniRule"/>
</dbReference>
<name>A0A7W7ZWR1_9BACT</name>
<evidence type="ECO:0000256" key="4">
    <source>
        <dbReference type="ARBA" id="ARBA00023239"/>
    </source>
</evidence>
<dbReference type="SUPFAM" id="SSF53686">
    <property type="entry name" value="Tryptophan synthase beta subunit-like PLP-dependent enzymes"/>
    <property type="match status" value="1"/>
</dbReference>
<comment type="caution">
    <text evidence="8">The sequence shown here is derived from an EMBL/GenBank/DDBJ whole genome shotgun (WGS) entry which is preliminary data.</text>
</comment>
<evidence type="ECO:0000256" key="3">
    <source>
        <dbReference type="ARBA" id="ARBA00022898"/>
    </source>
</evidence>
<sequence length="431" mass="46545">MMVSSCTKYELRCNECGKSYGNVPLSACSECLAPLEVQYDLESVRGRFTRESIAAGPANIWRYKELLPIPEGFQPDLPVGFTPLVRAKNLGKRIGADNLYVKNDAVCFPTLSFKDRVVSVALANAQAFGFTTVGCSSTGNLANSVAAQAARLGLRACILVPSDLEAAKILNTQVYGARLVRIDGNYDHVNRLCTQIADEYNWGFVNVNLRPYYAEGSKTVGYEIAEQLGWRLPDNVVVPMAGGSLIRKIRKAFKELIALGLVEHKDVRFFGAQATGCSPISHAVKEGWDYIEPQRPNTIARSLAIGNPADGPAAAKMIRETGGWAEDVSDVEIVSGIQELAETEGIFTETAGGVTTAVTARLYSHGRISRDETTVVCITGNGLKTTDALEGRFEVERAVKPKLAAFDEYIREVDGSLVGAAQELVLAGGVQ</sequence>
<evidence type="ECO:0000256" key="1">
    <source>
        <dbReference type="ARBA" id="ARBA00001933"/>
    </source>
</evidence>
<feature type="domain" description="Tryptophan synthase beta chain-like PALP" evidence="7">
    <location>
        <begin position="78"/>
        <end position="380"/>
    </location>
</feature>
<dbReference type="InterPro" id="IPR036052">
    <property type="entry name" value="TrpB-like_PALP_sf"/>
</dbReference>
<dbReference type="PANTHER" id="PTHR48078:SF6">
    <property type="entry name" value="L-THREONINE DEHYDRATASE CATABOLIC TDCB"/>
    <property type="match status" value="1"/>
</dbReference>
<dbReference type="EC" id="4.2.3.1" evidence="5"/>
<dbReference type="GO" id="GO:0006567">
    <property type="term" value="P:L-threonine catabolic process"/>
    <property type="evidence" value="ECO:0007669"/>
    <property type="project" value="TreeGrafter"/>
</dbReference>
<evidence type="ECO:0000256" key="5">
    <source>
        <dbReference type="NCBIfam" id="TIGR00260"/>
    </source>
</evidence>
<proteinExistence type="inferred from homology"/>
<evidence type="ECO:0000256" key="6">
    <source>
        <dbReference type="PIRSR" id="PIRSR604450-51"/>
    </source>
</evidence>
<comment type="cofactor">
    <cofactor evidence="1 6">
        <name>pyridoxal 5'-phosphate</name>
        <dbReference type="ChEBI" id="CHEBI:597326"/>
    </cofactor>
</comment>
<dbReference type="PANTHER" id="PTHR48078">
    <property type="entry name" value="THREONINE DEHYDRATASE, MITOCHONDRIAL-RELATED"/>
    <property type="match status" value="1"/>
</dbReference>
<dbReference type="GO" id="GO:0009088">
    <property type="term" value="P:threonine biosynthetic process"/>
    <property type="evidence" value="ECO:0007669"/>
    <property type="project" value="UniProtKB-UniRule"/>
</dbReference>
<accession>A0A7W7ZWR1</accession>
<reference evidence="8 9" key="1">
    <citation type="submission" date="2020-08" db="EMBL/GenBank/DDBJ databases">
        <title>Genomic Encyclopedia of Type Strains, Phase IV (KMG-V): Genome sequencing to study the core and pangenomes of soil and plant-associated prokaryotes.</title>
        <authorList>
            <person name="Whitman W."/>
        </authorList>
    </citation>
    <scope>NUCLEOTIDE SEQUENCE [LARGE SCALE GENOMIC DNA]</scope>
    <source>
        <strain evidence="8 9">X5P3</strain>
    </source>
</reference>
<dbReference type="EMBL" id="JACHIO010000033">
    <property type="protein sequence ID" value="MBB5066716.1"/>
    <property type="molecule type" value="Genomic_DNA"/>
</dbReference>
<keyword evidence="3 6" id="KW-0663">Pyridoxal phosphate</keyword>
<protein>
    <recommendedName>
        <fullName evidence="5">Threonine synthase</fullName>
        <ecNumber evidence="5">4.2.3.1</ecNumber>
    </recommendedName>
</protein>
<evidence type="ECO:0000259" key="7">
    <source>
        <dbReference type="Pfam" id="PF00291"/>
    </source>
</evidence>
<organism evidence="8 9">
    <name type="scientific">Granulicella mallensis</name>
    <dbReference type="NCBI Taxonomy" id="940614"/>
    <lineage>
        <taxon>Bacteria</taxon>
        <taxon>Pseudomonadati</taxon>
        <taxon>Acidobacteriota</taxon>
        <taxon>Terriglobia</taxon>
        <taxon>Terriglobales</taxon>
        <taxon>Acidobacteriaceae</taxon>
        <taxon>Granulicella</taxon>
    </lineage>
</organism>
<keyword evidence="4 8" id="KW-0456">Lyase</keyword>
<dbReference type="NCBIfam" id="TIGR00260">
    <property type="entry name" value="thrC"/>
    <property type="match status" value="1"/>
</dbReference>
<dbReference type="InterPro" id="IPR050147">
    <property type="entry name" value="Ser/Thr_Dehydratase"/>
</dbReference>
<dbReference type="InterPro" id="IPR001926">
    <property type="entry name" value="TrpB-like_PALP"/>
</dbReference>
<dbReference type="InterPro" id="IPR004450">
    <property type="entry name" value="Thr_synthase-like"/>
</dbReference>
<dbReference type="GO" id="GO:0006565">
    <property type="term" value="P:L-serine catabolic process"/>
    <property type="evidence" value="ECO:0007669"/>
    <property type="project" value="TreeGrafter"/>
</dbReference>